<sequence>MLNNTIGNIPAPYEKQVYDHKMGGIMQLSVLEFIIFLTPAILK</sequence>
<evidence type="ECO:0000256" key="1">
    <source>
        <dbReference type="SAM" id="Phobius"/>
    </source>
</evidence>
<name>T1K6N8_TETUR</name>
<reference evidence="2" key="2">
    <citation type="submission" date="2015-06" db="UniProtKB">
        <authorList>
            <consortium name="EnsemblMetazoa"/>
        </authorList>
    </citation>
    <scope>IDENTIFICATION</scope>
</reference>
<dbReference type="AlphaFoldDB" id="T1K6N8"/>
<protein>
    <submittedName>
        <fullName evidence="2">Uncharacterized protein</fullName>
    </submittedName>
</protein>
<dbReference type="HOGENOM" id="CLU_3242762_0_0_1"/>
<evidence type="ECO:0000313" key="2">
    <source>
        <dbReference type="EnsemblMetazoa" id="tetur06g01160.1"/>
    </source>
</evidence>
<keyword evidence="1" id="KW-1133">Transmembrane helix</keyword>
<feature type="transmembrane region" description="Helical" evidence="1">
    <location>
        <begin position="24"/>
        <end position="42"/>
    </location>
</feature>
<evidence type="ECO:0000313" key="3">
    <source>
        <dbReference type="Proteomes" id="UP000015104"/>
    </source>
</evidence>
<keyword evidence="1" id="KW-0472">Membrane</keyword>
<keyword evidence="1" id="KW-0812">Transmembrane</keyword>
<organism evidence="2 3">
    <name type="scientific">Tetranychus urticae</name>
    <name type="common">Two-spotted spider mite</name>
    <dbReference type="NCBI Taxonomy" id="32264"/>
    <lineage>
        <taxon>Eukaryota</taxon>
        <taxon>Metazoa</taxon>
        <taxon>Ecdysozoa</taxon>
        <taxon>Arthropoda</taxon>
        <taxon>Chelicerata</taxon>
        <taxon>Arachnida</taxon>
        <taxon>Acari</taxon>
        <taxon>Acariformes</taxon>
        <taxon>Trombidiformes</taxon>
        <taxon>Prostigmata</taxon>
        <taxon>Eleutherengona</taxon>
        <taxon>Raphignathae</taxon>
        <taxon>Tetranychoidea</taxon>
        <taxon>Tetranychidae</taxon>
        <taxon>Tetranychus</taxon>
    </lineage>
</organism>
<dbReference type="EMBL" id="CAEY01001793">
    <property type="status" value="NOT_ANNOTATED_CDS"/>
    <property type="molecule type" value="Genomic_DNA"/>
</dbReference>
<accession>T1K6N8</accession>
<proteinExistence type="predicted"/>
<dbReference type="EnsemblMetazoa" id="tetur06g01160.1">
    <property type="protein sequence ID" value="tetur06g01160.1"/>
    <property type="gene ID" value="tetur06g01160"/>
</dbReference>
<reference evidence="3" key="1">
    <citation type="submission" date="2011-08" db="EMBL/GenBank/DDBJ databases">
        <authorList>
            <person name="Rombauts S."/>
        </authorList>
    </citation>
    <scope>NUCLEOTIDE SEQUENCE</scope>
    <source>
        <strain evidence="3">London</strain>
    </source>
</reference>
<keyword evidence="3" id="KW-1185">Reference proteome</keyword>
<dbReference type="Proteomes" id="UP000015104">
    <property type="component" value="Unassembled WGS sequence"/>
</dbReference>